<sequence>MKGISLTGLNHYLVSMDMDPLDRRAMAAQKSAGLESHVALMEMDPLKLRVMPAQKSTDLQSHVDLMEMDPLGLRALIAQELRSAWNQIKKKPLEIKPWCLYLLYNNLRLDANGLDYGADNAGSLDLYAWLLKTKYQPLIKAFGTYIIVLATHDWNCIENLEINEYVELQTNMTTYVRTSSYNTLRFYAGRNAIDANRLSTAYQRIPVSTTTDAPLLTSTIAVMDTPPATTDTTSENIVGQQQIEQHAISISSNNDDNNIDDFIATELEMERTAILSSMNNSYEASGFCQHLMVECDRSIVTLPENSIKDLNNITSLFLYEPPDPNALILTSTKSNMGVLCQLPSFSPPRNMALGNALLIANQLQLRQSMDD</sequence>
<comment type="caution">
    <text evidence="1">The sequence shown here is derived from an EMBL/GenBank/DDBJ whole genome shotgun (WGS) entry which is preliminary data.</text>
</comment>
<dbReference type="EMBL" id="MCGE01000007">
    <property type="protein sequence ID" value="ORZ19572.1"/>
    <property type="molecule type" value="Genomic_DNA"/>
</dbReference>
<gene>
    <name evidence="1" type="ORF">BCR42DRAFT_435432</name>
</gene>
<evidence type="ECO:0000313" key="2">
    <source>
        <dbReference type="Proteomes" id="UP000193560"/>
    </source>
</evidence>
<accession>A0A1X2INI6</accession>
<organism evidence="1 2">
    <name type="scientific">Absidia repens</name>
    <dbReference type="NCBI Taxonomy" id="90262"/>
    <lineage>
        <taxon>Eukaryota</taxon>
        <taxon>Fungi</taxon>
        <taxon>Fungi incertae sedis</taxon>
        <taxon>Mucoromycota</taxon>
        <taxon>Mucoromycotina</taxon>
        <taxon>Mucoromycetes</taxon>
        <taxon>Mucorales</taxon>
        <taxon>Cunninghamellaceae</taxon>
        <taxon>Absidia</taxon>
    </lineage>
</organism>
<protein>
    <submittedName>
        <fullName evidence="1">Uncharacterized protein</fullName>
    </submittedName>
</protein>
<proteinExistence type="predicted"/>
<dbReference type="AlphaFoldDB" id="A0A1X2INI6"/>
<name>A0A1X2INI6_9FUNG</name>
<reference evidence="1 2" key="1">
    <citation type="submission" date="2016-07" db="EMBL/GenBank/DDBJ databases">
        <title>Pervasive Adenine N6-methylation of Active Genes in Fungi.</title>
        <authorList>
            <consortium name="DOE Joint Genome Institute"/>
            <person name="Mondo S.J."/>
            <person name="Dannebaum R.O."/>
            <person name="Kuo R.C."/>
            <person name="Labutti K."/>
            <person name="Haridas S."/>
            <person name="Kuo A."/>
            <person name="Salamov A."/>
            <person name="Ahrendt S.R."/>
            <person name="Lipzen A."/>
            <person name="Sullivan W."/>
            <person name="Andreopoulos W.B."/>
            <person name="Clum A."/>
            <person name="Lindquist E."/>
            <person name="Daum C."/>
            <person name="Ramamoorthy G.K."/>
            <person name="Gryganskyi A."/>
            <person name="Culley D."/>
            <person name="Magnuson J.K."/>
            <person name="James T.Y."/>
            <person name="O'Malley M.A."/>
            <person name="Stajich J.E."/>
            <person name="Spatafora J.W."/>
            <person name="Visel A."/>
            <person name="Grigoriev I.V."/>
        </authorList>
    </citation>
    <scope>NUCLEOTIDE SEQUENCE [LARGE SCALE GENOMIC DNA]</scope>
    <source>
        <strain evidence="1 2">NRRL 1336</strain>
    </source>
</reference>
<dbReference type="Proteomes" id="UP000193560">
    <property type="component" value="Unassembled WGS sequence"/>
</dbReference>
<evidence type="ECO:0000313" key="1">
    <source>
        <dbReference type="EMBL" id="ORZ19572.1"/>
    </source>
</evidence>
<keyword evidence="2" id="KW-1185">Reference proteome</keyword>